<name>A0AA37GIU0_9PEZI</name>
<gene>
    <name evidence="2" type="ORF">ColLi_04273</name>
</gene>
<evidence type="ECO:0000313" key="2">
    <source>
        <dbReference type="EMBL" id="GJC81435.1"/>
    </source>
</evidence>
<sequence length="543" mass="61093">MCNILKHVSECQRCFTTSRFENLDQPCIQVVNTPNSEIGACGTLTSQEVLGPRDCVCNDCRRPAQQKAEDRKDTNRGGESYSQCDYLDSYMPAVDMAAHNTVAQPGSILMSPFESYTQREFPLTGGVRHVRGGNGLEKNSFADASSSRPAPCRNQPQKYQASVLDVMSRRFEGLRDISEGSENQEVDQTERPIVSSTANRLVYGHAYTEANRRVRQKPGKYNCPSETSSENSEDIPSPNATPVALSRSKAQPPLLLAFLASGSPRIHTQTPQAATALRIESSWDTKSKLPQAEDDPWWYPEIWGPAKDLPAELASLLCHLPPADTFHDHRIYIFRDDFNEPIEKSATVLLVKPKGKQARIVSGALYDEGSRLVTRRHLARMRYEELSREEREKMARGEQCCILYPCRVACCPLLHQDGQHQPITPGAETLLSAMERGYNWRKNWETRIPRPASSFSGRRYGGSRSPPRRRSPVASDEQQRPMLYDLTMEEDVSPEFGEERKQTNRAGAVVVTHRVVRQPTKSDEKGPFEATSWETDLEDQGEM</sequence>
<feature type="compositionally biased region" description="Polar residues" evidence="1">
    <location>
        <begin position="142"/>
        <end position="157"/>
    </location>
</feature>
<dbReference type="EMBL" id="BPPX01000007">
    <property type="protein sequence ID" value="GJC81435.1"/>
    <property type="molecule type" value="Genomic_DNA"/>
</dbReference>
<organism evidence="2 3">
    <name type="scientific">Colletotrichum liriopes</name>
    <dbReference type="NCBI Taxonomy" id="708192"/>
    <lineage>
        <taxon>Eukaryota</taxon>
        <taxon>Fungi</taxon>
        <taxon>Dikarya</taxon>
        <taxon>Ascomycota</taxon>
        <taxon>Pezizomycotina</taxon>
        <taxon>Sordariomycetes</taxon>
        <taxon>Hypocreomycetidae</taxon>
        <taxon>Glomerellales</taxon>
        <taxon>Glomerellaceae</taxon>
        <taxon>Colletotrichum</taxon>
        <taxon>Colletotrichum spaethianum species complex</taxon>
    </lineage>
</organism>
<comment type="caution">
    <text evidence="2">The sequence shown here is derived from an EMBL/GenBank/DDBJ whole genome shotgun (WGS) entry which is preliminary data.</text>
</comment>
<feature type="region of interest" description="Disordered" evidence="1">
    <location>
        <begin position="213"/>
        <end position="246"/>
    </location>
</feature>
<dbReference type="Proteomes" id="UP001055172">
    <property type="component" value="Unassembled WGS sequence"/>
</dbReference>
<evidence type="ECO:0000313" key="3">
    <source>
        <dbReference type="Proteomes" id="UP001055172"/>
    </source>
</evidence>
<evidence type="ECO:0000256" key="1">
    <source>
        <dbReference type="SAM" id="MobiDB-lite"/>
    </source>
</evidence>
<accession>A0AA37GIU0</accession>
<feature type="region of interest" description="Disordered" evidence="1">
    <location>
        <begin position="451"/>
        <end position="543"/>
    </location>
</feature>
<feature type="region of interest" description="Disordered" evidence="1">
    <location>
        <begin position="129"/>
        <end position="157"/>
    </location>
</feature>
<keyword evidence="3" id="KW-1185">Reference proteome</keyword>
<protein>
    <submittedName>
        <fullName evidence="2">Uncharacterized protein</fullName>
    </submittedName>
</protein>
<dbReference type="AlphaFoldDB" id="A0AA37GIU0"/>
<feature type="compositionally biased region" description="Low complexity" evidence="1">
    <location>
        <begin position="453"/>
        <end position="465"/>
    </location>
</feature>
<proteinExistence type="predicted"/>
<reference evidence="2 3" key="1">
    <citation type="submission" date="2021-07" db="EMBL/GenBank/DDBJ databases">
        <title>Genome data of Colletotrichum spaethianum.</title>
        <authorList>
            <person name="Utami Y.D."/>
            <person name="Hiruma K."/>
        </authorList>
    </citation>
    <scope>NUCLEOTIDE SEQUENCE [LARGE SCALE GENOMIC DNA]</scope>
    <source>
        <strain evidence="2 3">MAFF 242679</strain>
    </source>
</reference>